<dbReference type="PANTHER" id="PTHR43273:SF3">
    <property type="entry name" value="ANAEROBIC SULFATASE-MATURATING ENZYME HOMOLOG ASLB-RELATED"/>
    <property type="match status" value="1"/>
</dbReference>
<organism evidence="8 9">
    <name type="scientific">Aliidiomarina iranensis</name>
    <dbReference type="NCBI Taxonomy" id="1434071"/>
    <lineage>
        <taxon>Bacteria</taxon>
        <taxon>Pseudomonadati</taxon>
        <taxon>Pseudomonadota</taxon>
        <taxon>Gammaproteobacteria</taxon>
        <taxon>Alteromonadales</taxon>
        <taxon>Idiomarinaceae</taxon>
        <taxon>Aliidiomarina</taxon>
    </lineage>
</organism>
<keyword evidence="2" id="KW-0949">S-adenosyl-L-methionine</keyword>
<evidence type="ECO:0000259" key="7">
    <source>
        <dbReference type="PROSITE" id="PS51918"/>
    </source>
</evidence>
<dbReference type="GO" id="GO:0051536">
    <property type="term" value="F:iron-sulfur cluster binding"/>
    <property type="evidence" value="ECO:0007669"/>
    <property type="project" value="UniProtKB-KW"/>
</dbReference>
<keyword evidence="9" id="KW-1185">Reference proteome</keyword>
<dbReference type="PROSITE" id="PS51918">
    <property type="entry name" value="RADICAL_SAM"/>
    <property type="match status" value="1"/>
</dbReference>
<gene>
    <name evidence="8" type="ORF">CWE08_03595</name>
</gene>
<dbReference type="GO" id="GO:0016491">
    <property type="term" value="F:oxidoreductase activity"/>
    <property type="evidence" value="ECO:0007669"/>
    <property type="project" value="InterPro"/>
</dbReference>
<protein>
    <submittedName>
        <fullName evidence="8">Radical SAM protein</fullName>
    </submittedName>
</protein>
<dbReference type="InterPro" id="IPR023867">
    <property type="entry name" value="Sulphatase_maturase_rSAM"/>
</dbReference>
<dbReference type="OrthoDB" id="9810775at2"/>
<evidence type="ECO:0000313" key="8">
    <source>
        <dbReference type="EMBL" id="RUO22283.1"/>
    </source>
</evidence>
<comment type="similarity">
    <text evidence="6">Belongs to the radical SAM superfamily. Anaerobic sulfatase-maturating enzyme family.</text>
</comment>
<accession>A0A432VZX7</accession>
<evidence type="ECO:0000256" key="3">
    <source>
        <dbReference type="ARBA" id="ARBA00022723"/>
    </source>
</evidence>
<evidence type="ECO:0000256" key="6">
    <source>
        <dbReference type="ARBA" id="ARBA00023601"/>
    </source>
</evidence>
<dbReference type="GO" id="GO:0046872">
    <property type="term" value="F:metal ion binding"/>
    <property type="evidence" value="ECO:0007669"/>
    <property type="project" value="UniProtKB-KW"/>
</dbReference>
<evidence type="ECO:0000256" key="4">
    <source>
        <dbReference type="ARBA" id="ARBA00023004"/>
    </source>
</evidence>
<keyword evidence="3" id="KW-0479">Metal-binding</keyword>
<dbReference type="SUPFAM" id="SSF102114">
    <property type="entry name" value="Radical SAM enzymes"/>
    <property type="match status" value="1"/>
</dbReference>
<dbReference type="Gene3D" id="3.20.20.70">
    <property type="entry name" value="Aldolase class I"/>
    <property type="match status" value="1"/>
</dbReference>
<feature type="domain" description="Radical SAM core" evidence="7">
    <location>
        <begin position="26"/>
        <end position="252"/>
    </location>
</feature>
<dbReference type="SFLD" id="SFLDG01067">
    <property type="entry name" value="SPASM/twitch_domain_containing"/>
    <property type="match status" value="1"/>
</dbReference>
<name>A0A432VZX7_9GAMM</name>
<dbReference type="InterPro" id="IPR007197">
    <property type="entry name" value="rSAM"/>
</dbReference>
<evidence type="ECO:0000256" key="2">
    <source>
        <dbReference type="ARBA" id="ARBA00022691"/>
    </source>
</evidence>
<comment type="caution">
    <text evidence="8">The sequence shown here is derived from an EMBL/GenBank/DDBJ whole genome shotgun (WGS) entry which is preliminary data.</text>
</comment>
<dbReference type="InterPro" id="IPR058240">
    <property type="entry name" value="rSAM_sf"/>
</dbReference>
<dbReference type="InterPro" id="IPR013785">
    <property type="entry name" value="Aldolase_TIM"/>
</dbReference>
<comment type="cofactor">
    <cofactor evidence="1">
        <name>[4Fe-4S] cluster</name>
        <dbReference type="ChEBI" id="CHEBI:49883"/>
    </cofactor>
</comment>
<dbReference type="PANTHER" id="PTHR43273">
    <property type="entry name" value="ANAEROBIC SULFATASE-MATURATING ENZYME HOMOLOG ASLB-RELATED"/>
    <property type="match status" value="1"/>
</dbReference>
<evidence type="ECO:0000313" key="9">
    <source>
        <dbReference type="Proteomes" id="UP000288395"/>
    </source>
</evidence>
<dbReference type="RefSeq" id="WP_126765710.1">
    <property type="nucleotide sequence ID" value="NZ_PIPJ01000002.1"/>
</dbReference>
<dbReference type="SFLD" id="SFLDS00029">
    <property type="entry name" value="Radical_SAM"/>
    <property type="match status" value="1"/>
</dbReference>
<proteinExistence type="inferred from homology"/>
<sequence>MEVTERPKFKDPKLTAKGEKRATVELKNLHTLWFNTGTRCNLTCENCYIESSPDNDRLVYLEVSDVEPYLNEIKQSNLPTKEIGFTGGEPFLNPKMADILSTTLEHGFSVLVLTNAMRFKPRLQQRLIALNKAFPNKITMRISIDHHSQALHEEERGSGSWQPMIEGMQWLAESGFQIDVAGRTRWGENEDDLRQGYEKLFADLAIPLNAWDEQHLVLFPEMDESAPVPEITTECWGILGVNPDAMMCASSRMVVKHKGDQETSVMACTLLAYDQQFNLGKTLAEASQAVPLNHPHCAKFCVLGGGSCSA</sequence>
<keyword evidence="5" id="KW-0411">Iron-sulfur</keyword>
<reference evidence="9" key="1">
    <citation type="journal article" date="2018" name="Front. Microbiol.">
        <title>Genome-Based Analysis Reveals the Taxonomy and Diversity of the Family Idiomarinaceae.</title>
        <authorList>
            <person name="Liu Y."/>
            <person name="Lai Q."/>
            <person name="Shao Z."/>
        </authorList>
    </citation>
    <scope>NUCLEOTIDE SEQUENCE [LARGE SCALE GENOMIC DNA]</scope>
    <source>
        <strain evidence="9">GBPy7</strain>
    </source>
</reference>
<dbReference type="EMBL" id="PIPJ01000002">
    <property type="protein sequence ID" value="RUO22283.1"/>
    <property type="molecule type" value="Genomic_DNA"/>
</dbReference>
<dbReference type="AlphaFoldDB" id="A0A432VZX7"/>
<dbReference type="CDD" id="cd01335">
    <property type="entry name" value="Radical_SAM"/>
    <property type="match status" value="1"/>
</dbReference>
<evidence type="ECO:0000256" key="1">
    <source>
        <dbReference type="ARBA" id="ARBA00001966"/>
    </source>
</evidence>
<dbReference type="Pfam" id="PF04055">
    <property type="entry name" value="Radical_SAM"/>
    <property type="match status" value="1"/>
</dbReference>
<dbReference type="Proteomes" id="UP000288395">
    <property type="component" value="Unassembled WGS sequence"/>
</dbReference>
<keyword evidence="4" id="KW-0408">Iron</keyword>
<evidence type="ECO:0000256" key="5">
    <source>
        <dbReference type="ARBA" id="ARBA00023014"/>
    </source>
</evidence>